<dbReference type="InterPro" id="IPR000073">
    <property type="entry name" value="AB_hydrolase_1"/>
</dbReference>
<proteinExistence type="predicted"/>
<sequence>MQHVRILAFHSSQSHSGQWRALQQDIHHHWPDSPLEGLDLIGYGQGPVLDKLAADFRFDDEIAALQATGTFADDTPLVLIGHSYGGALALRLARELGDRVVGVIVYEPVAFHVLPAAHPARSEIVAIAKTMDTSSLSQACAAFVDYWNQPGYFAALPPRLQRAMITQQRKVSADFHALFDEPARAEDYAEIACPVWLLHGNQSPLSSRTVADILAAHVPVCHRITVDAGHMGPLTHPERVNPHLVQALHTLLAGLD</sequence>
<dbReference type="EMBL" id="PIPM01000003">
    <property type="protein sequence ID" value="RUO35349.1"/>
    <property type="molecule type" value="Genomic_DNA"/>
</dbReference>
<evidence type="ECO:0000313" key="2">
    <source>
        <dbReference type="EMBL" id="RUO35349.1"/>
    </source>
</evidence>
<protein>
    <submittedName>
        <fullName evidence="2">Alpha/beta hydrolase</fullName>
    </submittedName>
</protein>
<comment type="caution">
    <text evidence="2">The sequence shown here is derived from an EMBL/GenBank/DDBJ whole genome shotgun (WGS) entry which is preliminary data.</text>
</comment>
<reference evidence="2 3" key="1">
    <citation type="journal article" date="2011" name="Front. Microbiol.">
        <title>Genomic signatures of strain selection and enhancement in Bacillus atrophaeus var. globigii, a historical biowarfare simulant.</title>
        <authorList>
            <person name="Gibbons H.S."/>
            <person name="Broomall S.M."/>
            <person name="McNew L.A."/>
            <person name="Daligault H."/>
            <person name="Chapman C."/>
            <person name="Bruce D."/>
            <person name="Karavis M."/>
            <person name="Krepps M."/>
            <person name="McGregor P.A."/>
            <person name="Hong C."/>
            <person name="Park K.H."/>
            <person name="Akmal A."/>
            <person name="Feldman A."/>
            <person name="Lin J.S."/>
            <person name="Chang W.E."/>
            <person name="Higgs B.W."/>
            <person name="Demirev P."/>
            <person name="Lindquist J."/>
            <person name="Liem A."/>
            <person name="Fochler E."/>
            <person name="Read T.D."/>
            <person name="Tapia R."/>
            <person name="Johnson S."/>
            <person name="Bishop-Lilly K.A."/>
            <person name="Detter C."/>
            <person name="Han C."/>
            <person name="Sozhamannan S."/>
            <person name="Rosenzweig C.N."/>
            <person name="Skowronski E.W."/>
        </authorList>
    </citation>
    <scope>NUCLEOTIDE SEQUENCE [LARGE SCALE GENOMIC DNA]</scope>
    <source>
        <strain evidence="2 3">GYP-17</strain>
    </source>
</reference>
<dbReference type="GO" id="GO:0047372">
    <property type="term" value="F:monoacylglycerol lipase activity"/>
    <property type="evidence" value="ECO:0007669"/>
    <property type="project" value="TreeGrafter"/>
</dbReference>
<name>A0A432WNQ9_9GAMM</name>
<dbReference type="AlphaFoldDB" id="A0A432WNQ9"/>
<feature type="domain" description="AB hydrolase-1" evidence="1">
    <location>
        <begin position="38"/>
        <end position="241"/>
    </location>
</feature>
<dbReference type="PANTHER" id="PTHR43798">
    <property type="entry name" value="MONOACYLGLYCEROL LIPASE"/>
    <property type="match status" value="1"/>
</dbReference>
<dbReference type="RefSeq" id="WP_126776467.1">
    <property type="nucleotide sequence ID" value="NZ_PIPM01000003.1"/>
</dbReference>
<evidence type="ECO:0000259" key="1">
    <source>
        <dbReference type="Pfam" id="PF12697"/>
    </source>
</evidence>
<dbReference type="Proteomes" id="UP000288405">
    <property type="component" value="Unassembled WGS sequence"/>
</dbReference>
<gene>
    <name evidence="2" type="ORF">CWE11_04870</name>
</gene>
<keyword evidence="2" id="KW-0378">Hydrolase</keyword>
<dbReference type="Gene3D" id="3.40.50.1820">
    <property type="entry name" value="alpha/beta hydrolase"/>
    <property type="match status" value="1"/>
</dbReference>
<dbReference type="OrthoDB" id="6117067at2"/>
<keyword evidence="3" id="KW-1185">Reference proteome</keyword>
<accession>A0A432WNQ9</accession>
<evidence type="ECO:0000313" key="3">
    <source>
        <dbReference type="Proteomes" id="UP000288405"/>
    </source>
</evidence>
<dbReference type="SUPFAM" id="SSF53474">
    <property type="entry name" value="alpha/beta-Hydrolases"/>
    <property type="match status" value="1"/>
</dbReference>
<dbReference type="InterPro" id="IPR029058">
    <property type="entry name" value="AB_hydrolase_fold"/>
</dbReference>
<dbReference type="GO" id="GO:0016020">
    <property type="term" value="C:membrane"/>
    <property type="evidence" value="ECO:0007669"/>
    <property type="project" value="TreeGrafter"/>
</dbReference>
<organism evidence="2 3">
    <name type="scientific">Aliidiomarina sanyensis</name>
    <dbReference type="NCBI Taxonomy" id="1249555"/>
    <lineage>
        <taxon>Bacteria</taxon>
        <taxon>Pseudomonadati</taxon>
        <taxon>Pseudomonadota</taxon>
        <taxon>Gammaproteobacteria</taxon>
        <taxon>Alteromonadales</taxon>
        <taxon>Idiomarinaceae</taxon>
        <taxon>Aliidiomarina</taxon>
    </lineage>
</organism>
<dbReference type="Pfam" id="PF12697">
    <property type="entry name" value="Abhydrolase_6"/>
    <property type="match status" value="1"/>
</dbReference>
<dbReference type="InterPro" id="IPR050266">
    <property type="entry name" value="AB_hydrolase_sf"/>
</dbReference>
<dbReference type="GO" id="GO:0046464">
    <property type="term" value="P:acylglycerol catabolic process"/>
    <property type="evidence" value="ECO:0007669"/>
    <property type="project" value="TreeGrafter"/>
</dbReference>
<dbReference type="PANTHER" id="PTHR43798:SF5">
    <property type="entry name" value="MONOACYLGLYCEROL LIPASE ABHD6"/>
    <property type="match status" value="1"/>
</dbReference>